<evidence type="ECO:0000256" key="8">
    <source>
        <dbReference type="PIRSR" id="PIRSR000862-1"/>
    </source>
</evidence>
<feature type="active site" description="Charge relay system" evidence="8">
    <location>
        <position position="359"/>
    </location>
</feature>
<evidence type="ECO:0000256" key="2">
    <source>
        <dbReference type="ARBA" id="ARBA00022729"/>
    </source>
</evidence>
<keyword evidence="4 7" id="KW-0442">Lipid degradation</keyword>
<name>A0A8S4D9R8_PLUXY</name>
<evidence type="ECO:0000256" key="3">
    <source>
        <dbReference type="ARBA" id="ARBA00022801"/>
    </source>
</evidence>
<protein>
    <recommendedName>
        <fullName evidence="7">Lipase</fullName>
    </recommendedName>
</protein>
<dbReference type="InterPro" id="IPR025483">
    <property type="entry name" value="Lipase_euk"/>
</dbReference>
<evidence type="ECO:0000256" key="5">
    <source>
        <dbReference type="ARBA" id="ARBA00023098"/>
    </source>
</evidence>
<keyword evidence="6" id="KW-0325">Glycoprotein</keyword>
<dbReference type="Gene3D" id="3.40.50.1820">
    <property type="entry name" value="alpha/beta hydrolase"/>
    <property type="match status" value="1"/>
</dbReference>
<keyword evidence="12" id="KW-1185">Reference proteome</keyword>
<dbReference type="SUPFAM" id="SSF53474">
    <property type="entry name" value="alpha/beta-Hydrolases"/>
    <property type="match status" value="1"/>
</dbReference>
<dbReference type="Proteomes" id="UP000653454">
    <property type="component" value="Unassembled WGS sequence"/>
</dbReference>
<feature type="active site" description="Nucleophile" evidence="8">
    <location>
        <position position="186"/>
    </location>
</feature>
<accession>A0A8S4D9R8</accession>
<evidence type="ECO:0000256" key="6">
    <source>
        <dbReference type="ARBA" id="ARBA00023180"/>
    </source>
</evidence>
<dbReference type="Pfam" id="PF04083">
    <property type="entry name" value="Abhydro_lipase"/>
    <property type="match status" value="1"/>
</dbReference>
<comment type="caution">
    <text evidence="11">The sequence shown here is derived from an EMBL/GenBank/DDBJ whole genome shotgun (WGS) entry which is preliminary data.</text>
</comment>
<dbReference type="FunFam" id="3.40.50.1820:FF:000057">
    <property type="entry name" value="Lipase"/>
    <property type="match status" value="1"/>
</dbReference>
<dbReference type="GO" id="GO:0016042">
    <property type="term" value="P:lipid catabolic process"/>
    <property type="evidence" value="ECO:0007669"/>
    <property type="project" value="UniProtKB-KW"/>
</dbReference>
<dbReference type="AlphaFoldDB" id="A0A8S4D9R8"/>
<organism evidence="11 12">
    <name type="scientific">Plutella xylostella</name>
    <name type="common">Diamondback moth</name>
    <name type="synonym">Plutella maculipennis</name>
    <dbReference type="NCBI Taxonomy" id="51655"/>
    <lineage>
        <taxon>Eukaryota</taxon>
        <taxon>Metazoa</taxon>
        <taxon>Ecdysozoa</taxon>
        <taxon>Arthropoda</taxon>
        <taxon>Hexapoda</taxon>
        <taxon>Insecta</taxon>
        <taxon>Pterygota</taxon>
        <taxon>Neoptera</taxon>
        <taxon>Endopterygota</taxon>
        <taxon>Lepidoptera</taxon>
        <taxon>Glossata</taxon>
        <taxon>Ditrysia</taxon>
        <taxon>Yponomeutoidea</taxon>
        <taxon>Plutellidae</taxon>
        <taxon>Plutella</taxon>
    </lineage>
</organism>
<feature type="active site" description="Charge relay system" evidence="8">
    <location>
        <position position="389"/>
    </location>
</feature>
<evidence type="ECO:0000256" key="9">
    <source>
        <dbReference type="SAM" id="SignalP"/>
    </source>
</evidence>
<evidence type="ECO:0000313" key="12">
    <source>
        <dbReference type="Proteomes" id="UP000653454"/>
    </source>
</evidence>
<sequence length="415" mass="47151">MLVIIIVVFSHFITAPYSNNEETFPATPTLSFIDKIKVYLLGYPLDNVLGFVEYAAQYGYHASGYSVVTQDGYILDVYQLLSSQCNGYRETPVLMLQGLSQSSTAWLDAGPEESLAFLLADECHDLWIGNFRGTTLGRKHVRLNPDKDGEFWDFSFDDMGVHDLPTTIHFILETTKVRKISFIGYSQGAAVMAVMCSEAPAHCQKVKTFIGLAPAIIMKNSRSAVRICSWFGNVPWTVSKLLGIHEVLNQGSLFQSLVEFVCHIPIISYLPCQALISLVDSTDPFSIRPRTFRRLFAHIMSGSSVKNYVRYCQMFRSDCFEKFDYGEDENLNRYGSPRPPVYNLSKMSLPVLLVTAPNDHIVDVKDVIWLHHQLPNSTLHILEDSWWNHMDVAYSRKIPTVLFPVIHKHLLTFYK</sequence>
<feature type="chain" id="PRO_5035881681" description="Lipase" evidence="9">
    <location>
        <begin position="19"/>
        <end position="415"/>
    </location>
</feature>
<proteinExistence type="inferred from homology"/>
<keyword evidence="5" id="KW-0443">Lipid metabolism</keyword>
<reference evidence="11" key="1">
    <citation type="submission" date="2020-11" db="EMBL/GenBank/DDBJ databases">
        <authorList>
            <person name="Whiteford S."/>
        </authorList>
    </citation>
    <scope>NUCLEOTIDE SEQUENCE</scope>
</reference>
<evidence type="ECO:0000259" key="10">
    <source>
        <dbReference type="Pfam" id="PF04083"/>
    </source>
</evidence>
<evidence type="ECO:0000256" key="4">
    <source>
        <dbReference type="ARBA" id="ARBA00022963"/>
    </source>
</evidence>
<dbReference type="EMBL" id="CAJHNJ030000002">
    <property type="protein sequence ID" value="CAG9091987.1"/>
    <property type="molecule type" value="Genomic_DNA"/>
</dbReference>
<evidence type="ECO:0000256" key="1">
    <source>
        <dbReference type="ARBA" id="ARBA00010701"/>
    </source>
</evidence>
<feature type="signal peptide" evidence="9">
    <location>
        <begin position="1"/>
        <end position="18"/>
    </location>
</feature>
<evidence type="ECO:0000313" key="11">
    <source>
        <dbReference type="EMBL" id="CAG9091987.1"/>
    </source>
</evidence>
<dbReference type="PANTHER" id="PTHR11005">
    <property type="entry name" value="LYSOSOMAL ACID LIPASE-RELATED"/>
    <property type="match status" value="1"/>
</dbReference>
<keyword evidence="2 9" id="KW-0732">Signal</keyword>
<evidence type="ECO:0000256" key="7">
    <source>
        <dbReference type="PIRNR" id="PIRNR000862"/>
    </source>
</evidence>
<dbReference type="InterPro" id="IPR029058">
    <property type="entry name" value="AB_hydrolase_fold"/>
</dbReference>
<keyword evidence="3 7" id="KW-0378">Hydrolase</keyword>
<feature type="domain" description="Partial AB-hydrolase lipase" evidence="10">
    <location>
        <begin position="52"/>
        <end position="107"/>
    </location>
</feature>
<dbReference type="PIRSF" id="PIRSF000862">
    <property type="entry name" value="Steryl_ester_lip"/>
    <property type="match status" value="1"/>
</dbReference>
<dbReference type="InterPro" id="IPR006693">
    <property type="entry name" value="AB_hydrolase_lipase"/>
</dbReference>
<gene>
    <name evidence="11" type="ORF">PLXY2_LOCUS1022</name>
</gene>
<dbReference type="GO" id="GO:0016788">
    <property type="term" value="F:hydrolase activity, acting on ester bonds"/>
    <property type="evidence" value="ECO:0007669"/>
    <property type="project" value="InterPro"/>
</dbReference>
<comment type="similarity">
    <text evidence="1 7">Belongs to the AB hydrolase superfamily. Lipase family.</text>
</comment>